<comment type="caution">
    <text evidence="1">The sequence shown here is derived from an EMBL/GenBank/DDBJ whole genome shotgun (WGS) entry which is preliminary data.</text>
</comment>
<organism evidence="1 2">
    <name type="scientific">Rotaria magnacalcarata</name>
    <dbReference type="NCBI Taxonomy" id="392030"/>
    <lineage>
        <taxon>Eukaryota</taxon>
        <taxon>Metazoa</taxon>
        <taxon>Spiralia</taxon>
        <taxon>Gnathifera</taxon>
        <taxon>Rotifera</taxon>
        <taxon>Eurotatoria</taxon>
        <taxon>Bdelloidea</taxon>
        <taxon>Philodinida</taxon>
        <taxon>Philodinidae</taxon>
        <taxon>Rotaria</taxon>
    </lineage>
</organism>
<gene>
    <name evidence="1" type="ORF">BYL167_LOCUS31661</name>
</gene>
<sequence length="39" mass="4479">LEENRVKKELGEIAMALNLEAQKAQSDMSQFVKYVLKLI</sequence>
<dbReference type="AlphaFoldDB" id="A0A8S2W2Q8"/>
<evidence type="ECO:0000313" key="2">
    <source>
        <dbReference type="Proteomes" id="UP000681967"/>
    </source>
</evidence>
<reference evidence="1" key="1">
    <citation type="submission" date="2021-02" db="EMBL/GenBank/DDBJ databases">
        <authorList>
            <person name="Nowell W R."/>
        </authorList>
    </citation>
    <scope>NUCLEOTIDE SEQUENCE</scope>
</reference>
<feature type="non-terminal residue" evidence="1">
    <location>
        <position position="1"/>
    </location>
</feature>
<proteinExistence type="predicted"/>
<evidence type="ECO:0000313" key="1">
    <source>
        <dbReference type="EMBL" id="CAF4403634.1"/>
    </source>
</evidence>
<dbReference type="Proteomes" id="UP000681967">
    <property type="component" value="Unassembled WGS sequence"/>
</dbReference>
<accession>A0A8S2W2Q8</accession>
<name>A0A8S2W2Q8_9BILA</name>
<protein>
    <submittedName>
        <fullName evidence="1">Uncharacterized protein</fullName>
    </submittedName>
</protein>
<dbReference type="EMBL" id="CAJOBH010056346">
    <property type="protein sequence ID" value="CAF4403634.1"/>
    <property type="molecule type" value="Genomic_DNA"/>
</dbReference>